<reference evidence="2" key="2">
    <citation type="submission" date="2024-03" db="EMBL/GenBank/DDBJ databases">
        <authorList>
            <person name="Bromfield E.S.P."/>
            <person name="Cloutier S."/>
        </authorList>
    </citation>
    <scope>NUCLEOTIDE SEQUENCE</scope>
    <source>
        <strain evidence="2">5S5</strain>
    </source>
</reference>
<gene>
    <name evidence="2" type="ORF">WDK88_29630</name>
</gene>
<evidence type="ECO:0000256" key="1">
    <source>
        <dbReference type="SAM" id="Phobius"/>
    </source>
</evidence>
<proteinExistence type="predicted"/>
<dbReference type="Pfam" id="PF15956">
    <property type="entry name" value="DUF4760"/>
    <property type="match status" value="1"/>
</dbReference>
<keyword evidence="1" id="KW-1133">Transmembrane helix</keyword>
<keyword evidence="1" id="KW-0812">Transmembrane</keyword>
<accession>A0ABZ2NRP5</accession>
<dbReference type="InterPro" id="IPR031876">
    <property type="entry name" value="DUF4760"/>
</dbReference>
<evidence type="ECO:0000313" key="3">
    <source>
        <dbReference type="Proteomes" id="UP001432046"/>
    </source>
</evidence>
<dbReference type="RefSeq" id="WP_338833554.1">
    <property type="nucleotide sequence ID" value="NZ_CP147711.1"/>
</dbReference>
<organism evidence="2 3">
    <name type="scientific">Bradyrhizobium septentrionale</name>
    <dbReference type="NCBI Taxonomy" id="1404411"/>
    <lineage>
        <taxon>Bacteria</taxon>
        <taxon>Pseudomonadati</taxon>
        <taxon>Pseudomonadota</taxon>
        <taxon>Alphaproteobacteria</taxon>
        <taxon>Hyphomicrobiales</taxon>
        <taxon>Nitrobacteraceae</taxon>
        <taxon>Bradyrhizobium</taxon>
    </lineage>
</organism>
<dbReference type="EMBL" id="CP147711">
    <property type="protein sequence ID" value="WXC77577.1"/>
    <property type="molecule type" value="Genomic_DNA"/>
</dbReference>
<protein>
    <submittedName>
        <fullName evidence="2">DUF4760 domain-containing protein</fullName>
    </submittedName>
</protein>
<sequence>MSAQDIVPYAQISTAFVATAALIVATWSLLTQKAVARRRAAIDFFLKTEMDEKMLAAYNIYVQSKTKISSYPNIKEFCQTEHYDHVRAYLNILELMAVGVHNNTFDERICYVYWCDFVKDAVADCRPLLEYLRKLPSGSFSYGDLVRLDKRWTTAQRFWQRWRH</sequence>
<keyword evidence="3" id="KW-1185">Reference proteome</keyword>
<keyword evidence="1" id="KW-0472">Membrane</keyword>
<evidence type="ECO:0000313" key="2">
    <source>
        <dbReference type="EMBL" id="WXC77577.1"/>
    </source>
</evidence>
<reference evidence="2" key="1">
    <citation type="journal article" date="2021" name="Int. J. Syst. Evol. Microbiol.">
        <title>Bradyrhizobium septentrionale sp. nov. (sv. septentrionale) and Bradyrhizobium quebecense sp. nov. (sv. septentrionale) associated with legumes native to Canada possess rearranged symbiosis genes and numerous insertion sequences.</title>
        <authorList>
            <person name="Bromfield E.S.P."/>
            <person name="Cloutier S."/>
        </authorList>
    </citation>
    <scope>NUCLEOTIDE SEQUENCE</scope>
    <source>
        <strain evidence="2">5S5</strain>
    </source>
</reference>
<feature type="transmembrane region" description="Helical" evidence="1">
    <location>
        <begin position="6"/>
        <end position="30"/>
    </location>
</feature>
<name>A0ABZ2NRP5_9BRAD</name>
<dbReference type="Proteomes" id="UP001432046">
    <property type="component" value="Chromosome"/>
</dbReference>